<proteinExistence type="predicted"/>
<dbReference type="EMBL" id="JACIJC010000003">
    <property type="protein sequence ID" value="MBB5686171.1"/>
    <property type="molecule type" value="Genomic_DNA"/>
</dbReference>
<evidence type="ECO:0008006" key="3">
    <source>
        <dbReference type="Google" id="ProtNLM"/>
    </source>
</evidence>
<organism evidence="1 2">
    <name type="scientific">Sphingobium boeckii</name>
    <dbReference type="NCBI Taxonomy" id="1082345"/>
    <lineage>
        <taxon>Bacteria</taxon>
        <taxon>Pseudomonadati</taxon>
        <taxon>Pseudomonadota</taxon>
        <taxon>Alphaproteobacteria</taxon>
        <taxon>Sphingomonadales</taxon>
        <taxon>Sphingomonadaceae</taxon>
        <taxon>Sphingobium</taxon>
    </lineage>
</organism>
<dbReference type="SUPFAM" id="SSF111069">
    <property type="entry name" value="Hypothetical protein yfbM"/>
    <property type="match status" value="1"/>
</dbReference>
<name>A0A7W9AIK8_9SPHN</name>
<dbReference type="Proteomes" id="UP000549617">
    <property type="component" value="Unassembled WGS sequence"/>
</dbReference>
<dbReference type="AlphaFoldDB" id="A0A7W9AIK8"/>
<reference evidence="1 2" key="1">
    <citation type="submission" date="2020-08" db="EMBL/GenBank/DDBJ databases">
        <title>Genomic Encyclopedia of Type Strains, Phase IV (KMG-IV): sequencing the most valuable type-strain genomes for metagenomic binning, comparative biology and taxonomic classification.</title>
        <authorList>
            <person name="Goeker M."/>
        </authorList>
    </citation>
    <scope>NUCLEOTIDE SEQUENCE [LARGE SCALE GENOMIC DNA]</scope>
    <source>
        <strain evidence="1 2">DSM 25079</strain>
    </source>
</reference>
<dbReference type="Gene3D" id="3.40.1760.10">
    <property type="entry name" value="YfbM-like super family"/>
    <property type="match status" value="1"/>
</dbReference>
<comment type="caution">
    <text evidence="1">The sequence shown here is derived from an EMBL/GenBank/DDBJ whole genome shotgun (WGS) entry which is preliminary data.</text>
</comment>
<dbReference type="InterPro" id="IPR035944">
    <property type="entry name" value="YfbM-like_sf"/>
</dbReference>
<keyword evidence="2" id="KW-1185">Reference proteome</keyword>
<sequence>MSMILYLRRADAVEALASASEEDFADFIFDEIAGSAGDLIHFDKAWHALHFVFAGSEAATGTSLGLLMNEWPEFGVDGGYGAPRLAPPAAVKAFADALAGLSDEELKSRYDPAAMERADVYIADMLVEDGLEDGWGYVAQGLPALRAFIKKCVEHNSSVILYLS</sequence>
<dbReference type="Pfam" id="PF08974">
    <property type="entry name" value="DUF1877"/>
    <property type="match status" value="1"/>
</dbReference>
<dbReference type="InterPro" id="IPR015068">
    <property type="entry name" value="DUF1877"/>
</dbReference>
<accession>A0A7W9AIK8</accession>
<gene>
    <name evidence="1" type="ORF">FHS49_002187</name>
</gene>
<evidence type="ECO:0000313" key="1">
    <source>
        <dbReference type="EMBL" id="MBB5686171.1"/>
    </source>
</evidence>
<evidence type="ECO:0000313" key="2">
    <source>
        <dbReference type="Proteomes" id="UP000549617"/>
    </source>
</evidence>
<protein>
    <recommendedName>
        <fullName evidence="3">DUF1877 family protein</fullName>
    </recommendedName>
</protein>